<protein>
    <submittedName>
        <fullName evidence="1">Uncharacterized protein</fullName>
    </submittedName>
</protein>
<gene>
    <name evidence="1" type="ORF">UFOVP157_46</name>
</gene>
<evidence type="ECO:0000313" key="1">
    <source>
        <dbReference type="EMBL" id="CAB5178869.1"/>
    </source>
</evidence>
<dbReference type="EMBL" id="LR798206">
    <property type="protein sequence ID" value="CAB5178869.1"/>
    <property type="molecule type" value="Genomic_DNA"/>
</dbReference>
<proteinExistence type="predicted"/>
<sequence>MTKRKKWIASEDYDELVAEVAMLRKQQHEMHEMFHEMIVAGNSMYALAVADSTGLWTSEQYQTWKKLSEEFQ</sequence>
<name>A0A6J7WCU0_9CAUD</name>
<organism evidence="1">
    <name type="scientific">uncultured Caudovirales phage</name>
    <dbReference type="NCBI Taxonomy" id="2100421"/>
    <lineage>
        <taxon>Viruses</taxon>
        <taxon>Duplodnaviria</taxon>
        <taxon>Heunggongvirae</taxon>
        <taxon>Uroviricota</taxon>
        <taxon>Caudoviricetes</taxon>
        <taxon>Peduoviridae</taxon>
        <taxon>Maltschvirus</taxon>
        <taxon>Maltschvirus maltsch</taxon>
    </lineage>
</organism>
<accession>A0A6J7WCU0</accession>
<reference evidence="1" key="1">
    <citation type="submission" date="2020-05" db="EMBL/GenBank/DDBJ databases">
        <authorList>
            <person name="Chiriac C."/>
            <person name="Salcher M."/>
            <person name="Ghai R."/>
            <person name="Kavagutti S V."/>
        </authorList>
    </citation>
    <scope>NUCLEOTIDE SEQUENCE</scope>
</reference>